<dbReference type="PATRIC" id="fig|106592.7.peg.6739"/>
<organism evidence="14 15">
    <name type="scientific">Ensifer adhaerens</name>
    <name type="common">Sinorhizobium morelense</name>
    <dbReference type="NCBI Taxonomy" id="106592"/>
    <lineage>
        <taxon>Bacteria</taxon>
        <taxon>Pseudomonadati</taxon>
        <taxon>Pseudomonadota</taxon>
        <taxon>Alphaproteobacteria</taxon>
        <taxon>Hyphomicrobiales</taxon>
        <taxon>Rhizobiaceae</taxon>
        <taxon>Sinorhizobium/Ensifer group</taxon>
        <taxon>Ensifer</taxon>
    </lineage>
</organism>
<keyword evidence="6" id="KW-0997">Cell inner membrane</keyword>
<dbReference type="Gene3D" id="1.10.287.80">
    <property type="entry name" value="ATP synthase, gamma subunit, helix hairpin domain"/>
    <property type="match status" value="1"/>
</dbReference>
<dbReference type="PROSITE" id="PS00153">
    <property type="entry name" value="ATPASE_GAMMA"/>
    <property type="match status" value="1"/>
</dbReference>
<dbReference type="Gene3D" id="3.40.1380.10">
    <property type="match status" value="1"/>
</dbReference>
<comment type="caution">
    <text evidence="14">The sequence shown here is derived from an EMBL/GenBank/DDBJ whole genome shotgun (WGS) entry which is preliminary data.</text>
</comment>
<evidence type="ECO:0000256" key="8">
    <source>
        <dbReference type="ARBA" id="ARBA00023065"/>
    </source>
</evidence>
<keyword evidence="10 13" id="KW-0139">CF(1)</keyword>
<keyword evidence="9 13" id="KW-0472">Membrane</keyword>
<evidence type="ECO:0000313" key="15">
    <source>
        <dbReference type="Proteomes" id="UP000037425"/>
    </source>
</evidence>
<dbReference type="GO" id="GO:0046933">
    <property type="term" value="F:proton-transporting ATP synthase activity, rotational mechanism"/>
    <property type="evidence" value="ECO:0007669"/>
    <property type="project" value="UniProtKB-UniRule"/>
</dbReference>
<comment type="similarity">
    <text evidence="3 13">Belongs to the ATPase gamma chain family.</text>
</comment>
<dbReference type="PANTHER" id="PTHR11693:SF22">
    <property type="entry name" value="ATP SYNTHASE SUBUNIT GAMMA, MITOCHONDRIAL"/>
    <property type="match status" value="1"/>
</dbReference>
<dbReference type="GO" id="GO:0005886">
    <property type="term" value="C:plasma membrane"/>
    <property type="evidence" value="ECO:0007669"/>
    <property type="project" value="UniProtKB-SubCell"/>
</dbReference>
<evidence type="ECO:0000256" key="13">
    <source>
        <dbReference type="HAMAP-Rule" id="MF_00815"/>
    </source>
</evidence>
<dbReference type="InterPro" id="IPR000131">
    <property type="entry name" value="ATP_synth_F1_gsu"/>
</dbReference>
<evidence type="ECO:0000256" key="4">
    <source>
        <dbReference type="ARBA" id="ARBA00022448"/>
    </source>
</evidence>
<comment type="function">
    <text evidence="1 13">Produces ATP from ADP in the presence of a proton gradient across the membrane. The gamma chain is believed to be important in regulating ATPase activity and the flow of protons through the CF(0) complex.</text>
</comment>
<accession>A0A0L8BWF0</accession>
<dbReference type="GO" id="GO:0042777">
    <property type="term" value="P:proton motive force-driven plasma membrane ATP synthesis"/>
    <property type="evidence" value="ECO:0007669"/>
    <property type="project" value="UniProtKB-UniRule"/>
</dbReference>
<evidence type="ECO:0000256" key="10">
    <source>
        <dbReference type="ARBA" id="ARBA00023196"/>
    </source>
</evidence>
<evidence type="ECO:0000256" key="11">
    <source>
        <dbReference type="ARBA" id="ARBA00023310"/>
    </source>
</evidence>
<protein>
    <recommendedName>
        <fullName evidence="13">ATP synthase gamma chain</fullName>
    </recommendedName>
    <alternativeName>
        <fullName evidence="13">ATP synthase F1 sector gamma subunit</fullName>
    </alternativeName>
    <alternativeName>
        <fullName evidence="13">F-ATPase gamma subunit</fullName>
    </alternativeName>
</protein>
<keyword evidence="5 13" id="KW-1003">Cell membrane</keyword>
<evidence type="ECO:0000256" key="7">
    <source>
        <dbReference type="ARBA" id="ARBA00022781"/>
    </source>
</evidence>
<comment type="subcellular location">
    <subcellularLocation>
        <location evidence="13">Cell membrane</location>
        <topology evidence="13">Peripheral membrane protein</topology>
    </subcellularLocation>
    <subcellularLocation>
        <location evidence="2">Membrane</location>
        <topology evidence="2">Peripheral membrane protein</topology>
    </subcellularLocation>
    <subcellularLocation>
        <location evidence="12">Thylakoid</location>
    </subcellularLocation>
</comment>
<keyword evidence="4 13" id="KW-0813">Transport</keyword>
<sequence length="293" mass="31723">MPSLKDLKNRIASVKATQKITKAMKMVAAAKLRRAQEAAEAARPYSQRMAAVLANIAQAVGADDAAPQLMTGTGKDDTHLLVVCTAERGLCGGFNSQIARHARDHVRKLLAAGKTVKIICVGKKGFDILRREFASLIIDRVDLREVKKIGFQNADQIGHKVIALFEKGEFDVCTLFYSEFKSVIAQIPTAQQLIPASAGPVAVEASDASAVYEYEPDAGAILSDLIPRNISVQIFRALLENVAGEMGAKMSAMDNATRNAGEMINKLTLNYNRQRQAQITKELIEIISGAEAL</sequence>
<comment type="subunit">
    <text evidence="13">F-type ATPases have 2 components, CF(1) - the catalytic core - and CF(0) - the membrane proton channel. CF(1) has five subunits: alpha(3), beta(3), gamma(1), delta(1), epsilon(1). CF(0) has three main subunits: a, b and c.</text>
</comment>
<keyword evidence="8 13" id="KW-0406">Ion transport</keyword>
<evidence type="ECO:0000256" key="2">
    <source>
        <dbReference type="ARBA" id="ARBA00004170"/>
    </source>
</evidence>
<dbReference type="SUPFAM" id="SSF52943">
    <property type="entry name" value="ATP synthase (F1-ATPase), gamma subunit"/>
    <property type="match status" value="1"/>
</dbReference>
<dbReference type="GO" id="GO:0045259">
    <property type="term" value="C:proton-transporting ATP synthase complex"/>
    <property type="evidence" value="ECO:0007669"/>
    <property type="project" value="UniProtKB-KW"/>
</dbReference>
<reference evidence="15" key="1">
    <citation type="submission" date="2015-07" db="EMBL/GenBank/DDBJ databases">
        <title>Whole genome sequence of an Ensifer adhaerens strain isolated from a cave pool in the Wind Cave National Park.</title>
        <authorList>
            <person name="Eng W.W.H."/>
            <person name="Gan H.M."/>
            <person name="Barton H.A."/>
            <person name="Savka M.A."/>
        </authorList>
    </citation>
    <scope>NUCLEOTIDE SEQUENCE [LARGE SCALE GENOMIC DNA]</scope>
    <source>
        <strain evidence="15">SD006</strain>
    </source>
</reference>
<dbReference type="CDD" id="cd12151">
    <property type="entry name" value="F1-ATPase_gamma"/>
    <property type="match status" value="1"/>
</dbReference>
<dbReference type="Proteomes" id="UP000037425">
    <property type="component" value="Unassembled WGS sequence"/>
</dbReference>
<dbReference type="PANTHER" id="PTHR11693">
    <property type="entry name" value="ATP SYNTHASE GAMMA CHAIN"/>
    <property type="match status" value="1"/>
</dbReference>
<evidence type="ECO:0000256" key="12">
    <source>
        <dbReference type="ARBA" id="ARBA00060385"/>
    </source>
</evidence>
<keyword evidence="7 13" id="KW-0375">Hydrogen ion transport</keyword>
<keyword evidence="11 13" id="KW-0066">ATP synthesis</keyword>
<dbReference type="FunFam" id="1.10.287.80:FF:000003">
    <property type="entry name" value="ATP synthase gamma chain, chloroplastic"/>
    <property type="match status" value="1"/>
</dbReference>
<dbReference type="NCBIfam" id="NF004146">
    <property type="entry name" value="PRK05621.1-4"/>
    <property type="match status" value="1"/>
</dbReference>
<dbReference type="NCBIfam" id="TIGR01146">
    <property type="entry name" value="ATPsyn_F1gamma"/>
    <property type="match status" value="1"/>
</dbReference>
<dbReference type="RefSeq" id="WP_053249257.1">
    <property type="nucleotide sequence ID" value="NZ_LGAP01000006.1"/>
</dbReference>
<dbReference type="InterPro" id="IPR023632">
    <property type="entry name" value="ATP_synth_F1_gsu_CS"/>
</dbReference>
<evidence type="ECO:0000256" key="5">
    <source>
        <dbReference type="ARBA" id="ARBA00022475"/>
    </source>
</evidence>
<evidence type="ECO:0000256" key="3">
    <source>
        <dbReference type="ARBA" id="ARBA00007681"/>
    </source>
</evidence>
<dbReference type="PIRSF" id="PIRSF039089">
    <property type="entry name" value="ATP_synthase_gamma"/>
    <property type="match status" value="1"/>
</dbReference>
<evidence type="ECO:0000313" key="14">
    <source>
        <dbReference type="EMBL" id="KOF18918.1"/>
    </source>
</evidence>
<proteinExistence type="inferred from homology"/>
<dbReference type="AlphaFoldDB" id="A0A0L8BWF0"/>
<dbReference type="FunFam" id="1.10.287.80:FF:000001">
    <property type="entry name" value="ATP synthase gamma chain"/>
    <property type="match status" value="1"/>
</dbReference>
<dbReference type="EMBL" id="LGAP01000006">
    <property type="protein sequence ID" value="KOF18918.1"/>
    <property type="molecule type" value="Genomic_DNA"/>
</dbReference>
<dbReference type="OrthoDB" id="9812769at2"/>
<dbReference type="Pfam" id="PF00231">
    <property type="entry name" value="ATP-synt"/>
    <property type="match status" value="1"/>
</dbReference>
<dbReference type="GO" id="GO:0009579">
    <property type="term" value="C:thylakoid"/>
    <property type="evidence" value="ECO:0007669"/>
    <property type="project" value="UniProtKB-SubCell"/>
</dbReference>
<evidence type="ECO:0000256" key="9">
    <source>
        <dbReference type="ARBA" id="ARBA00023136"/>
    </source>
</evidence>
<dbReference type="PRINTS" id="PR00126">
    <property type="entry name" value="ATPASEGAMMA"/>
</dbReference>
<dbReference type="HAMAP" id="MF_00815">
    <property type="entry name" value="ATP_synth_gamma_bact"/>
    <property type="match status" value="1"/>
</dbReference>
<evidence type="ECO:0000256" key="6">
    <source>
        <dbReference type="ARBA" id="ARBA00022519"/>
    </source>
</evidence>
<dbReference type="GO" id="GO:0005524">
    <property type="term" value="F:ATP binding"/>
    <property type="evidence" value="ECO:0007669"/>
    <property type="project" value="UniProtKB-UniRule"/>
</dbReference>
<name>A0A0L8BWF0_ENSAD</name>
<evidence type="ECO:0000256" key="1">
    <source>
        <dbReference type="ARBA" id="ARBA00003456"/>
    </source>
</evidence>
<dbReference type="InterPro" id="IPR035968">
    <property type="entry name" value="ATP_synth_F1_ATPase_gsu"/>
</dbReference>
<gene>
    <name evidence="13" type="primary">atpG</name>
    <name evidence="14" type="ORF">AC244_13085</name>
</gene>